<name>A0ACC2JLU4_9PEZI</name>
<comment type="caution">
    <text evidence="1">The sequence shown here is derived from an EMBL/GenBank/DDBJ whole genome shotgun (WGS) entry which is preliminary data.</text>
</comment>
<keyword evidence="2" id="KW-1185">Reference proteome</keyword>
<protein>
    <submittedName>
        <fullName evidence="1">Uncharacterized protein</fullName>
    </submittedName>
</protein>
<gene>
    <name evidence="1" type="ORF">O1611_g5153</name>
</gene>
<dbReference type="Proteomes" id="UP001153332">
    <property type="component" value="Unassembled WGS sequence"/>
</dbReference>
<dbReference type="EMBL" id="JAPUUL010001052">
    <property type="protein sequence ID" value="KAJ8128481.1"/>
    <property type="molecule type" value="Genomic_DNA"/>
</dbReference>
<sequence>MWRDTNETLSHLFDDDALLARMNSKTQAAAAKFKATMMNFSVEVRARTFDENGLNMGMPMIFDALDPNYAPYWSVI</sequence>
<accession>A0ACC2JLU4</accession>
<evidence type="ECO:0000313" key="1">
    <source>
        <dbReference type="EMBL" id="KAJ8128481.1"/>
    </source>
</evidence>
<organism evidence="1 2">
    <name type="scientific">Lasiodiplodia mahajangana</name>
    <dbReference type="NCBI Taxonomy" id="1108764"/>
    <lineage>
        <taxon>Eukaryota</taxon>
        <taxon>Fungi</taxon>
        <taxon>Dikarya</taxon>
        <taxon>Ascomycota</taxon>
        <taxon>Pezizomycotina</taxon>
        <taxon>Dothideomycetes</taxon>
        <taxon>Dothideomycetes incertae sedis</taxon>
        <taxon>Botryosphaeriales</taxon>
        <taxon>Botryosphaeriaceae</taxon>
        <taxon>Lasiodiplodia</taxon>
    </lineage>
</organism>
<evidence type="ECO:0000313" key="2">
    <source>
        <dbReference type="Proteomes" id="UP001153332"/>
    </source>
</evidence>
<reference evidence="1" key="1">
    <citation type="submission" date="2022-12" db="EMBL/GenBank/DDBJ databases">
        <title>Genome Sequence of Lasiodiplodia mahajangana.</title>
        <authorList>
            <person name="Buettner E."/>
        </authorList>
    </citation>
    <scope>NUCLEOTIDE SEQUENCE</scope>
    <source>
        <strain evidence="1">VT137</strain>
    </source>
</reference>
<proteinExistence type="predicted"/>